<keyword evidence="2" id="KW-1185">Reference proteome</keyword>
<protein>
    <submittedName>
        <fullName evidence="3">Uncharacterized protein</fullName>
    </submittedName>
</protein>
<reference evidence="3" key="1">
    <citation type="submission" date="2022-11" db="UniProtKB">
        <authorList>
            <consortium name="WormBaseParasite"/>
        </authorList>
    </citation>
    <scope>IDENTIFICATION</scope>
</reference>
<dbReference type="WBParaSite" id="nRc.2.0.1.t04315-RA">
    <property type="protein sequence ID" value="nRc.2.0.1.t04315-RA"/>
    <property type="gene ID" value="nRc.2.0.1.g04315"/>
</dbReference>
<dbReference type="AlphaFoldDB" id="A0A915HSC1"/>
<evidence type="ECO:0000313" key="3">
    <source>
        <dbReference type="WBParaSite" id="nRc.2.0.1.t04315-RA"/>
    </source>
</evidence>
<proteinExistence type="predicted"/>
<name>A0A915HSC1_ROMCU</name>
<accession>A0A915HSC1</accession>
<feature type="region of interest" description="Disordered" evidence="1">
    <location>
        <begin position="90"/>
        <end position="121"/>
    </location>
</feature>
<evidence type="ECO:0000313" key="2">
    <source>
        <dbReference type="Proteomes" id="UP000887565"/>
    </source>
</evidence>
<organism evidence="2 3">
    <name type="scientific">Romanomermis culicivorax</name>
    <name type="common">Nematode worm</name>
    <dbReference type="NCBI Taxonomy" id="13658"/>
    <lineage>
        <taxon>Eukaryota</taxon>
        <taxon>Metazoa</taxon>
        <taxon>Ecdysozoa</taxon>
        <taxon>Nematoda</taxon>
        <taxon>Enoplea</taxon>
        <taxon>Dorylaimia</taxon>
        <taxon>Mermithida</taxon>
        <taxon>Mermithoidea</taxon>
        <taxon>Mermithidae</taxon>
        <taxon>Romanomermis</taxon>
    </lineage>
</organism>
<dbReference type="Proteomes" id="UP000887565">
    <property type="component" value="Unplaced"/>
</dbReference>
<feature type="compositionally biased region" description="Acidic residues" evidence="1">
    <location>
        <begin position="101"/>
        <end position="121"/>
    </location>
</feature>
<sequence>MIQDIHRQYQKLTKNDIETKLKNQTERVMNGNIQDVATLAILESMQRAVDKSMNAVNVERTKVALREEEILEQLVPERAQRKLWEEKFQEQEQQNSRKIMEEEEVKDEDLAELESEDEQEQ</sequence>
<evidence type="ECO:0000256" key="1">
    <source>
        <dbReference type="SAM" id="MobiDB-lite"/>
    </source>
</evidence>